<proteinExistence type="predicted"/>
<protein>
    <submittedName>
        <fullName evidence="2">Uncharacterized protein</fullName>
    </submittedName>
</protein>
<feature type="region of interest" description="Disordered" evidence="1">
    <location>
        <begin position="65"/>
        <end position="128"/>
    </location>
</feature>
<dbReference type="Proteomes" id="UP001431010">
    <property type="component" value="Chromosome"/>
</dbReference>
<name>A0ABY3RKL4_9BRAD</name>
<gene>
    <name evidence="2" type="ORF">LQG66_15510</name>
</gene>
<evidence type="ECO:0000313" key="2">
    <source>
        <dbReference type="EMBL" id="UFZ07622.1"/>
    </source>
</evidence>
<keyword evidence="3" id="KW-1185">Reference proteome</keyword>
<feature type="compositionally biased region" description="Basic residues" evidence="1">
    <location>
        <begin position="65"/>
        <end position="84"/>
    </location>
</feature>
<evidence type="ECO:0000256" key="1">
    <source>
        <dbReference type="SAM" id="MobiDB-lite"/>
    </source>
</evidence>
<accession>A0ABY3RKL4</accession>
<dbReference type="EMBL" id="CP088156">
    <property type="protein sequence ID" value="UFZ07622.1"/>
    <property type="molecule type" value="Genomic_DNA"/>
</dbReference>
<sequence length="269" mass="30187">MVDVEHVEQPRRQPFLGGGRCQLLQLIDHDDDRGIRIVGDEGTQRRAKFVLRLEVLADLARSPWPRRRRKQGRDRFRKLRQRLQRRPDRREHQPAAGIQPQPWQNACPKQRRLAGAGGSEHDQCTRGGAKRRQIVNAIENGADVLLASEVDAGVVGVEGGQTRVGRPRRIPGHAVVGANADGLEPGQEPREHTLPVDRRRLKLGIAKDRRQLGIIEQQGDDRTAQGLGMSQLGEAPFRIVEVLADERDDCRARPELLIEQGFPLLPGKN</sequence>
<reference evidence="2" key="1">
    <citation type="journal article" date="2024" name="Antonie Van Leeuwenhoek">
        <title>Bradyrhizobium ontarionense sp. nov., a novel bacterial symbiont isolated from Aeschynomene indica (Indian jointvetch), harbours photosynthesis, nitrogen fixation and nitrous oxide (N2O) reductase genes.</title>
        <authorList>
            <person name="Bromfield E.S.P."/>
            <person name="Cloutier S."/>
        </authorList>
    </citation>
    <scope>NUCLEOTIDE SEQUENCE</scope>
    <source>
        <strain evidence="2">A19</strain>
    </source>
</reference>
<evidence type="ECO:0000313" key="3">
    <source>
        <dbReference type="Proteomes" id="UP001431010"/>
    </source>
</evidence>
<organism evidence="2 3">
    <name type="scientific">Bradyrhizobium ontarionense</name>
    <dbReference type="NCBI Taxonomy" id="2898149"/>
    <lineage>
        <taxon>Bacteria</taxon>
        <taxon>Pseudomonadati</taxon>
        <taxon>Pseudomonadota</taxon>
        <taxon>Alphaproteobacteria</taxon>
        <taxon>Hyphomicrobiales</taxon>
        <taxon>Nitrobacteraceae</taxon>
        <taxon>Bradyrhizobium</taxon>
    </lineage>
</organism>